<feature type="transmembrane region" description="Helical" evidence="8">
    <location>
        <begin position="196"/>
        <end position="215"/>
    </location>
</feature>
<dbReference type="eggNOG" id="KOG1237">
    <property type="taxonomic scope" value="Eukaryota"/>
</dbReference>
<evidence type="ECO:0000256" key="2">
    <source>
        <dbReference type="ARBA" id="ARBA00005982"/>
    </source>
</evidence>
<dbReference type="GO" id="GO:0006857">
    <property type="term" value="P:oligopeptide transport"/>
    <property type="evidence" value="ECO:0007669"/>
    <property type="project" value="InterPro"/>
</dbReference>
<name>A0A0D9XHA7_9ORYZ</name>
<dbReference type="Pfam" id="PF00854">
    <property type="entry name" value="PTR2"/>
    <property type="match status" value="1"/>
</dbReference>
<dbReference type="PANTHER" id="PTHR11654">
    <property type="entry name" value="OLIGOPEPTIDE TRANSPORTER-RELATED"/>
    <property type="match status" value="1"/>
</dbReference>
<keyword evidence="3 6" id="KW-0812">Transmembrane</keyword>
<keyword evidence="6" id="KW-0813">Transport</keyword>
<dbReference type="Proteomes" id="UP000032180">
    <property type="component" value="Chromosome 10"/>
</dbReference>
<evidence type="ECO:0000256" key="6">
    <source>
        <dbReference type="RuleBase" id="RU003755"/>
    </source>
</evidence>
<evidence type="ECO:0000313" key="9">
    <source>
        <dbReference type="EnsemblPlants" id="LPERR10G00430.1"/>
    </source>
</evidence>
<protein>
    <recommendedName>
        <fullName evidence="11">Major facilitator superfamily (MFS) profile domain-containing protein</fullName>
    </recommendedName>
</protein>
<dbReference type="GO" id="GO:0022857">
    <property type="term" value="F:transmembrane transporter activity"/>
    <property type="evidence" value="ECO:0007669"/>
    <property type="project" value="InterPro"/>
</dbReference>
<dbReference type="HOGENOM" id="CLU_009313_4_1_1"/>
<dbReference type="EnsemblPlants" id="LPERR10G00430.1">
    <property type="protein sequence ID" value="LPERR10G00430.1"/>
    <property type="gene ID" value="LPERR10G00430"/>
</dbReference>
<feature type="transmembrane region" description="Helical" evidence="8">
    <location>
        <begin position="112"/>
        <end position="133"/>
    </location>
</feature>
<feature type="transmembrane region" description="Helical" evidence="8">
    <location>
        <begin position="534"/>
        <end position="552"/>
    </location>
</feature>
<feature type="transmembrane region" description="Helical" evidence="8">
    <location>
        <begin position="375"/>
        <end position="397"/>
    </location>
</feature>
<comment type="similarity">
    <text evidence="2 6">Belongs to the major facilitator superfamily. Proton-dependent oligopeptide transporter (POT/PTR) (TC 2.A.17) family.</text>
</comment>
<evidence type="ECO:0000256" key="1">
    <source>
        <dbReference type="ARBA" id="ARBA00004141"/>
    </source>
</evidence>
<evidence type="ECO:0000256" key="7">
    <source>
        <dbReference type="SAM" id="MobiDB-lite"/>
    </source>
</evidence>
<dbReference type="GO" id="GO:0016020">
    <property type="term" value="C:membrane"/>
    <property type="evidence" value="ECO:0007669"/>
    <property type="project" value="UniProtKB-SubCell"/>
</dbReference>
<dbReference type="Gene3D" id="1.20.1250.20">
    <property type="entry name" value="MFS general substrate transporter like domains"/>
    <property type="match status" value="1"/>
</dbReference>
<feature type="transmembrane region" description="Helical" evidence="8">
    <location>
        <begin position="455"/>
        <end position="477"/>
    </location>
</feature>
<dbReference type="EnsemblPlants" id="LPERR10G00430.2">
    <property type="protein sequence ID" value="LPERR10G00430.2"/>
    <property type="gene ID" value="LPERR10G00430"/>
</dbReference>
<dbReference type="Gramene" id="LPERR10G00430.1">
    <property type="protein sequence ID" value="LPERR10G00430.1"/>
    <property type="gene ID" value="LPERR10G00430"/>
</dbReference>
<feature type="transmembrane region" description="Helical" evidence="8">
    <location>
        <begin position="221"/>
        <end position="243"/>
    </location>
</feature>
<feature type="transmembrane region" description="Helical" evidence="8">
    <location>
        <begin position="153"/>
        <end position="175"/>
    </location>
</feature>
<dbReference type="FunFam" id="1.20.1250.20:FF:000204">
    <property type="entry name" value="Peptide transporter PTR2"/>
    <property type="match status" value="1"/>
</dbReference>
<evidence type="ECO:0000256" key="3">
    <source>
        <dbReference type="ARBA" id="ARBA00022692"/>
    </source>
</evidence>
<evidence type="ECO:0000256" key="8">
    <source>
        <dbReference type="SAM" id="Phobius"/>
    </source>
</evidence>
<feature type="region of interest" description="Disordered" evidence="7">
    <location>
        <begin position="1"/>
        <end position="39"/>
    </location>
</feature>
<feature type="transmembrane region" description="Helical" evidence="8">
    <location>
        <begin position="336"/>
        <end position="355"/>
    </location>
</feature>
<proteinExistence type="inferred from homology"/>
<keyword evidence="4 8" id="KW-1133">Transmembrane helix</keyword>
<dbReference type="InterPro" id="IPR018456">
    <property type="entry name" value="PTR2_symporter_CS"/>
</dbReference>
<sequence length="562" mass="60259">MEAAAQEDEEKKRPLLRLQTSSGKDDDVDSRSSSSSSDGGGWRACLVILGTELSDCLAFAGIARNLVSYLTDVLGESNVAAARDVSAWTGTCFLTPLIGAFMADSYWGRRTTIIVFLSIYTMGMLTLTLSASLSTAHGTTSDAEPIGVVRATGYIGLYLVALGVGGIKPCASPLGADQFDDDSATAPAARVSFFNWYYFSINVGSLLASTVLVWVQDRAGWCLGFAIPTATMAISFAVFVFGLRTARTPSPSGSPITRLCQVLVAAVRNCGVDLPGDSSLLHQLPSERRIIEHTDQFAFLDKAAVVVDGDGNTSAWRVCTVTQVEEVKMLLRLSTVWPTVVFFFAVTAQMSSTFVEQGKAMDTRVAGSFFAVPPATMSTFEVITILLTVPAYDALLVPLARRFTGDRRGRGISQLQRLGVGLAMSALAMAYSSLLEAIRLRRAAVMAATSILWQAPAYVLLGAAEVFTSVGLLEFFYDQAPDSMRSLCTAVSLVAVAAGSYLNSAIVAVVAWATETPEKGGWISDDLNKGRLDCFFWLMAGLSCVNLLAFLFSSMRYKYKEG</sequence>
<dbReference type="Gramene" id="LPERR10G00430.2">
    <property type="protein sequence ID" value="LPERR10G00430.2"/>
    <property type="gene ID" value="LPERR10G00430"/>
</dbReference>
<reference evidence="9 10" key="1">
    <citation type="submission" date="2012-08" db="EMBL/GenBank/DDBJ databases">
        <title>Oryza genome evolution.</title>
        <authorList>
            <person name="Wing R.A."/>
        </authorList>
    </citation>
    <scope>NUCLEOTIDE SEQUENCE</scope>
</reference>
<evidence type="ECO:0000256" key="5">
    <source>
        <dbReference type="ARBA" id="ARBA00023136"/>
    </source>
</evidence>
<keyword evidence="10" id="KW-1185">Reference proteome</keyword>
<comment type="subcellular location">
    <subcellularLocation>
        <location evidence="1 6">Membrane</location>
        <topology evidence="1 6">Multi-pass membrane protein</topology>
    </subcellularLocation>
</comment>
<reference evidence="9" key="3">
    <citation type="submission" date="2015-04" db="UniProtKB">
        <authorList>
            <consortium name="EnsemblPlants"/>
        </authorList>
    </citation>
    <scope>IDENTIFICATION</scope>
</reference>
<dbReference type="InterPro" id="IPR036259">
    <property type="entry name" value="MFS_trans_sf"/>
</dbReference>
<feature type="transmembrane region" description="Helical" evidence="8">
    <location>
        <begin position="418"/>
        <end position="435"/>
    </location>
</feature>
<keyword evidence="5 8" id="KW-0472">Membrane</keyword>
<organism evidence="9 10">
    <name type="scientific">Leersia perrieri</name>
    <dbReference type="NCBI Taxonomy" id="77586"/>
    <lineage>
        <taxon>Eukaryota</taxon>
        <taxon>Viridiplantae</taxon>
        <taxon>Streptophyta</taxon>
        <taxon>Embryophyta</taxon>
        <taxon>Tracheophyta</taxon>
        <taxon>Spermatophyta</taxon>
        <taxon>Magnoliopsida</taxon>
        <taxon>Liliopsida</taxon>
        <taxon>Poales</taxon>
        <taxon>Poaceae</taxon>
        <taxon>BOP clade</taxon>
        <taxon>Oryzoideae</taxon>
        <taxon>Oryzeae</taxon>
        <taxon>Oryzinae</taxon>
        <taxon>Leersia</taxon>
    </lineage>
</organism>
<dbReference type="InterPro" id="IPR000109">
    <property type="entry name" value="POT_fam"/>
</dbReference>
<accession>A0A0D9XHA7</accession>
<dbReference type="SUPFAM" id="SSF103473">
    <property type="entry name" value="MFS general substrate transporter"/>
    <property type="match status" value="1"/>
</dbReference>
<evidence type="ECO:0008006" key="11">
    <source>
        <dbReference type="Google" id="ProtNLM"/>
    </source>
</evidence>
<dbReference type="PROSITE" id="PS01023">
    <property type="entry name" value="PTR2_2"/>
    <property type="match status" value="1"/>
</dbReference>
<dbReference type="AlphaFoldDB" id="A0A0D9XHA7"/>
<evidence type="ECO:0000313" key="10">
    <source>
        <dbReference type="Proteomes" id="UP000032180"/>
    </source>
</evidence>
<evidence type="ECO:0000256" key="4">
    <source>
        <dbReference type="ARBA" id="ARBA00022989"/>
    </source>
</evidence>
<reference evidence="9 10" key="2">
    <citation type="submission" date="2013-12" db="EMBL/GenBank/DDBJ databases">
        <authorList>
            <person name="Yu Y."/>
            <person name="Lee S."/>
            <person name="de Baynast K."/>
            <person name="Wissotski M."/>
            <person name="Liu L."/>
            <person name="Talag J."/>
            <person name="Goicoechea J."/>
            <person name="Angelova A."/>
            <person name="Jetty R."/>
            <person name="Kudrna D."/>
            <person name="Golser W."/>
            <person name="Rivera L."/>
            <person name="Zhang J."/>
            <person name="Wing R."/>
        </authorList>
    </citation>
    <scope>NUCLEOTIDE SEQUENCE</scope>
</reference>
<feature type="transmembrane region" description="Helical" evidence="8">
    <location>
        <begin position="489"/>
        <end position="514"/>
    </location>
</feature>